<comment type="similarity">
    <text evidence="5">Belongs to the RimM family.</text>
</comment>
<sequence length="176" mass="20197">MTEGWISLGQLGKPFGIKGWLRFNVRDSILTKVKLPVRLKLGKSDPNFPETEIILLEIRPHNGKFVVRFEGIATPEEAEKWVGGILFLPQNLLPKIETKDEFYVRDLIGLQAIDEFGKSLNWKLTDIQDNPAHPILVFSKSEEEEILIPFLHVFVGELNLEKKTIVLIQPELWNEV</sequence>
<dbReference type="NCBIfam" id="NF011184">
    <property type="entry name" value="PRK14590.1"/>
    <property type="match status" value="1"/>
</dbReference>
<comment type="domain">
    <text evidence="5">The PRC barrel domain binds ribosomal protein uS19.</text>
</comment>
<dbReference type="SUPFAM" id="SSF50346">
    <property type="entry name" value="PRC-barrel domain"/>
    <property type="match status" value="1"/>
</dbReference>
<dbReference type="InterPro" id="IPR056792">
    <property type="entry name" value="PRC_RimM"/>
</dbReference>
<evidence type="ECO:0000313" key="9">
    <source>
        <dbReference type="Proteomes" id="UP000058857"/>
    </source>
</evidence>
<comment type="subunit">
    <text evidence="5">Binds ribosomal protein uS19.</text>
</comment>
<dbReference type="Proteomes" id="UP000058857">
    <property type="component" value="Chromosome 1"/>
</dbReference>
<dbReference type="InterPro" id="IPR011033">
    <property type="entry name" value="PRC_barrel-like_sf"/>
</dbReference>
<dbReference type="InterPro" id="IPR002676">
    <property type="entry name" value="RimM_N"/>
</dbReference>
<dbReference type="EMBL" id="CP012029">
    <property type="protein sequence ID" value="ALO25796.1"/>
    <property type="molecule type" value="Genomic_DNA"/>
</dbReference>
<dbReference type="NCBIfam" id="TIGR02273">
    <property type="entry name" value="16S_RimM"/>
    <property type="match status" value="1"/>
</dbReference>
<organism evidence="8">
    <name type="scientific">Leptospira borgpetersenii serovar Ballum</name>
    <dbReference type="NCBI Taxonomy" id="280505"/>
    <lineage>
        <taxon>Bacteria</taxon>
        <taxon>Pseudomonadati</taxon>
        <taxon>Spirochaetota</taxon>
        <taxon>Spirochaetia</taxon>
        <taxon>Leptospirales</taxon>
        <taxon>Leptospiraceae</taxon>
        <taxon>Leptospira</taxon>
    </lineage>
</organism>
<dbReference type="GO" id="GO:0006364">
    <property type="term" value="P:rRNA processing"/>
    <property type="evidence" value="ECO:0007669"/>
    <property type="project" value="UniProtKB-UniRule"/>
</dbReference>
<dbReference type="Pfam" id="PF24986">
    <property type="entry name" value="PRC_RimM"/>
    <property type="match status" value="1"/>
</dbReference>
<keyword evidence="3 5" id="KW-0698">rRNA processing</keyword>
<evidence type="ECO:0000256" key="5">
    <source>
        <dbReference type="HAMAP-Rule" id="MF_00014"/>
    </source>
</evidence>
<proteinExistence type="inferred from homology"/>
<dbReference type="Gene3D" id="2.40.30.60">
    <property type="entry name" value="RimM"/>
    <property type="match status" value="1"/>
</dbReference>
<evidence type="ECO:0000259" key="6">
    <source>
        <dbReference type="Pfam" id="PF01782"/>
    </source>
</evidence>
<dbReference type="PANTHER" id="PTHR33692">
    <property type="entry name" value="RIBOSOME MATURATION FACTOR RIMM"/>
    <property type="match status" value="1"/>
</dbReference>
<protein>
    <recommendedName>
        <fullName evidence="5">Ribosome maturation factor RimM</fullName>
    </recommendedName>
</protein>
<dbReference type="HAMAP" id="MF_00014">
    <property type="entry name" value="Ribosome_mat_RimM"/>
    <property type="match status" value="1"/>
</dbReference>
<dbReference type="InterPro" id="IPR036976">
    <property type="entry name" value="RimM_N_sf"/>
</dbReference>
<evidence type="ECO:0000256" key="3">
    <source>
        <dbReference type="ARBA" id="ARBA00022552"/>
    </source>
</evidence>
<dbReference type="PATRIC" id="fig|280505.15.peg.1471"/>
<comment type="function">
    <text evidence="5">An accessory protein needed during the final step in the assembly of 30S ribosomal subunit, possibly for assembly of the head region. Essential for efficient processing of 16S rRNA. May be needed both before and after RbfA during the maturation of 16S rRNA. It has affinity for free ribosomal 30S subunits but not for 70S ribosomes.</text>
</comment>
<dbReference type="AlphaFoldDB" id="A0A0E3B7L0"/>
<evidence type="ECO:0000259" key="7">
    <source>
        <dbReference type="Pfam" id="PF24986"/>
    </source>
</evidence>
<keyword evidence="4 5" id="KW-0143">Chaperone</keyword>
<dbReference type="InterPro" id="IPR011961">
    <property type="entry name" value="RimM"/>
</dbReference>
<dbReference type="GO" id="GO:0005737">
    <property type="term" value="C:cytoplasm"/>
    <property type="evidence" value="ECO:0007669"/>
    <property type="project" value="UniProtKB-SubCell"/>
</dbReference>
<dbReference type="GO" id="GO:0005840">
    <property type="term" value="C:ribosome"/>
    <property type="evidence" value="ECO:0007669"/>
    <property type="project" value="InterPro"/>
</dbReference>
<accession>A0A0E3B7L0</accession>
<dbReference type="RefSeq" id="WP_004278755.1">
    <property type="nucleotide sequence ID" value="NZ_CP012029.1"/>
</dbReference>
<comment type="subcellular location">
    <subcellularLocation>
        <location evidence="5">Cytoplasm</location>
    </subcellularLocation>
</comment>
<dbReference type="GO" id="GO:0043022">
    <property type="term" value="F:ribosome binding"/>
    <property type="evidence" value="ECO:0007669"/>
    <property type="project" value="InterPro"/>
</dbReference>
<feature type="domain" description="Ribosome maturation factor RimM PRC barrel" evidence="7">
    <location>
        <begin position="105"/>
        <end position="171"/>
    </location>
</feature>
<feature type="domain" description="RimM N-terminal" evidence="6">
    <location>
        <begin position="8"/>
        <end position="90"/>
    </location>
</feature>
<evidence type="ECO:0000256" key="4">
    <source>
        <dbReference type="ARBA" id="ARBA00023186"/>
    </source>
</evidence>
<reference evidence="8 9" key="1">
    <citation type="journal article" date="2015" name="PLoS Negl. Trop. Dis.">
        <title>Distribution of Plasmids in Distinct Leptospira Pathogenic Species.</title>
        <authorList>
            <person name="Wang Y."/>
            <person name="Zhuang X."/>
            <person name="Zhong Y."/>
            <person name="Zhang C."/>
            <person name="Zhang Y."/>
            <person name="Zeng L."/>
            <person name="Zhu Y."/>
            <person name="He P."/>
            <person name="Dong K."/>
            <person name="Pal U."/>
            <person name="Guo X."/>
            <person name="Qin J."/>
        </authorList>
    </citation>
    <scope>NUCLEOTIDE SEQUENCE [LARGE SCALE GENOMIC DNA]</scope>
    <source>
        <strain evidence="8 9">56604</strain>
    </source>
</reference>
<dbReference type="Gene3D" id="2.30.30.240">
    <property type="entry name" value="PRC-barrel domain"/>
    <property type="match status" value="1"/>
</dbReference>
<evidence type="ECO:0000313" key="8">
    <source>
        <dbReference type="EMBL" id="ALO25796.1"/>
    </source>
</evidence>
<evidence type="ECO:0000256" key="1">
    <source>
        <dbReference type="ARBA" id="ARBA00022490"/>
    </source>
</evidence>
<keyword evidence="1 5" id="KW-0963">Cytoplasm</keyword>
<dbReference type="GO" id="GO:0042274">
    <property type="term" value="P:ribosomal small subunit biogenesis"/>
    <property type="evidence" value="ECO:0007669"/>
    <property type="project" value="UniProtKB-UniRule"/>
</dbReference>
<keyword evidence="2 5" id="KW-0690">Ribosome biogenesis</keyword>
<dbReference type="Pfam" id="PF01782">
    <property type="entry name" value="RimM"/>
    <property type="match status" value="1"/>
</dbReference>
<dbReference type="SUPFAM" id="SSF50447">
    <property type="entry name" value="Translation proteins"/>
    <property type="match status" value="1"/>
</dbReference>
<dbReference type="InterPro" id="IPR009000">
    <property type="entry name" value="Transl_B-barrel_sf"/>
</dbReference>
<dbReference type="PANTHER" id="PTHR33692:SF1">
    <property type="entry name" value="RIBOSOME MATURATION FACTOR RIMM"/>
    <property type="match status" value="1"/>
</dbReference>
<name>A0A0E3B7L0_LEPBO</name>
<dbReference type="SMR" id="A0A0E3B7L0"/>
<evidence type="ECO:0000256" key="2">
    <source>
        <dbReference type="ARBA" id="ARBA00022517"/>
    </source>
</evidence>
<gene>
    <name evidence="5" type="primary">rimM</name>
    <name evidence="8" type="ORF">LBBP_01507</name>
</gene>